<evidence type="ECO:0000259" key="1">
    <source>
        <dbReference type="PROSITE" id="PS50943"/>
    </source>
</evidence>
<dbReference type="Pfam" id="PF12844">
    <property type="entry name" value="HTH_19"/>
    <property type="match status" value="1"/>
</dbReference>
<proteinExistence type="predicted"/>
<accession>A0ABS2FZX5</accession>
<reference evidence="2 3" key="1">
    <citation type="journal article" date="2021" name="Sci. Rep.">
        <title>The distribution of antibiotic resistance genes in chicken gut microbiota commensals.</title>
        <authorList>
            <person name="Juricova H."/>
            <person name="Matiasovicova J."/>
            <person name="Kubasova T."/>
            <person name="Cejkova D."/>
            <person name="Rychlik I."/>
        </authorList>
    </citation>
    <scope>NUCLEOTIDE SEQUENCE [LARGE SCALE GENOMIC DNA]</scope>
    <source>
        <strain evidence="2 3">An425</strain>
    </source>
</reference>
<protein>
    <submittedName>
        <fullName evidence="2">Helix-turn-helix transcriptional regulator</fullName>
    </submittedName>
</protein>
<dbReference type="InterPro" id="IPR001387">
    <property type="entry name" value="Cro/C1-type_HTH"/>
</dbReference>
<name>A0ABS2FZX5_FUSMR</name>
<evidence type="ECO:0000313" key="3">
    <source>
        <dbReference type="Proteomes" id="UP000728968"/>
    </source>
</evidence>
<evidence type="ECO:0000313" key="2">
    <source>
        <dbReference type="EMBL" id="MBM6874704.1"/>
    </source>
</evidence>
<keyword evidence="3" id="KW-1185">Reference proteome</keyword>
<comment type="caution">
    <text evidence="2">The sequence shown here is derived from an EMBL/GenBank/DDBJ whole genome shotgun (WGS) entry which is preliminary data.</text>
</comment>
<dbReference type="RefSeq" id="WP_204715824.1">
    <property type="nucleotide sequence ID" value="NZ_JACJLT010000018.1"/>
</dbReference>
<feature type="domain" description="HTH cro/C1-type" evidence="1">
    <location>
        <begin position="14"/>
        <end position="64"/>
    </location>
</feature>
<organism evidence="2 3">
    <name type="scientific">Fusobacterium mortiferum</name>
    <dbReference type="NCBI Taxonomy" id="850"/>
    <lineage>
        <taxon>Bacteria</taxon>
        <taxon>Fusobacteriati</taxon>
        <taxon>Fusobacteriota</taxon>
        <taxon>Fusobacteriia</taxon>
        <taxon>Fusobacteriales</taxon>
        <taxon>Fusobacteriaceae</taxon>
        <taxon>Fusobacterium</taxon>
    </lineage>
</organism>
<dbReference type="Gene3D" id="1.10.260.40">
    <property type="entry name" value="lambda repressor-like DNA-binding domains"/>
    <property type="match status" value="1"/>
</dbReference>
<dbReference type="Proteomes" id="UP000728968">
    <property type="component" value="Unassembled WGS sequence"/>
</dbReference>
<dbReference type="EMBL" id="JACJLT010000018">
    <property type="protein sequence ID" value="MBM6874704.1"/>
    <property type="molecule type" value="Genomic_DNA"/>
</dbReference>
<gene>
    <name evidence="2" type="ORF">H6A04_03390</name>
</gene>
<dbReference type="PROSITE" id="PS50943">
    <property type="entry name" value="HTH_CROC1"/>
    <property type="match status" value="1"/>
</dbReference>
<dbReference type="InterPro" id="IPR010982">
    <property type="entry name" value="Lambda_DNA-bd_dom_sf"/>
</dbReference>
<dbReference type="SUPFAM" id="SSF47413">
    <property type="entry name" value="lambda repressor-like DNA-binding domains"/>
    <property type="match status" value="1"/>
</dbReference>
<dbReference type="CDD" id="cd00093">
    <property type="entry name" value="HTH_XRE"/>
    <property type="match status" value="1"/>
</dbReference>
<sequence length="68" mass="7973">MNFGLYYEKAISDKKIKKSELARKIGITRQTLSTNIEKWKAGREPNIKTIKKYLEPLGIDIKKFLKNM</sequence>